<evidence type="ECO:0000313" key="1">
    <source>
        <dbReference type="EMBL" id="CCM02301.1"/>
    </source>
</evidence>
<dbReference type="AlphaFoldDB" id="J4IA51"/>
<organism evidence="1 2">
    <name type="scientific">Fibroporia radiculosa</name>
    <dbReference type="NCBI Taxonomy" id="599839"/>
    <lineage>
        <taxon>Eukaryota</taxon>
        <taxon>Fungi</taxon>
        <taxon>Dikarya</taxon>
        <taxon>Basidiomycota</taxon>
        <taxon>Agaricomycotina</taxon>
        <taxon>Agaricomycetes</taxon>
        <taxon>Polyporales</taxon>
        <taxon>Fibroporiaceae</taxon>
        <taxon>Fibroporia</taxon>
    </lineage>
</organism>
<dbReference type="EMBL" id="HE797074">
    <property type="protein sequence ID" value="CCM02301.1"/>
    <property type="molecule type" value="Genomic_DNA"/>
</dbReference>
<dbReference type="RefSeq" id="XP_012181584.1">
    <property type="nucleotide sequence ID" value="XM_012326194.1"/>
</dbReference>
<protein>
    <recommendedName>
        <fullName evidence="3">F-box domain-containing protein</fullName>
    </recommendedName>
</protein>
<accession>J4IA51</accession>
<keyword evidence="2" id="KW-1185">Reference proteome</keyword>
<sequence length="287" mass="32449">MTRKLPQVEVLHINYLEVGSVHANAADVFLYLTAFTSITHLILGSHFPSVTVFARLLCALPRLSRLTCSGITFATRGYAQGAVIPPQQFTLTHFDANDRDHNLDVFDFLISSLIISNTQYIGLDLQILFYNDPGSFCDRIQRMLVTAGPSLTKIHVNFHFEIPRAFVDNVNLRYSVKLEVLSLTLFRQSAAQLVNIYAVISQASPSSLRQVLLVFPDIRDPELDEKVSTQIDQLLSTPHYRILSTVRIEIRRGHVQNKNLEDAWIELLSTRFPRLCARGVLQCAHFA</sequence>
<evidence type="ECO:0008006" key="3">
    <source>
        <dbReference type="Google" id="ProtNLM"/>
    </source>
</evidence>
<proteinExistence type="predicted"/>
<dbReference type="InParanoid" id="J4IA51"/>
<dbReference type="Proteomes" id="UP000006352">
    <property type="component" value="Unassembled WGS sequence"/>
</dbReference>
<name>J4IA51_9APHY</name>
<gene>
    <name evidence="1" type="ORF">FIBRA_04391</name>
</gene>
<dbReference type="HOGENOM" id="CLU_036316_0_1_1"/>
<dbReference type="GeneID" id="24097212"/>
<evidence type="ECO:0000313" key="2">
    <source>
        <dbReference type="Proteomes" id="UP000006352"/>
    </source>
</evidence>
<reference evidence="1 2" key="1">
    <citation type="journal article" date="2012" name="Appl. Environ. Microbiol.">
        <title>Short-read sequencing for genomic analysis of the brown rot fungus Fibroporia radiculosa.</title>
        <authorList>
            <person name="Tang J.D."/>
            <person name="Perkins A.D."/>
            <person name="Sonstegard T.S."/>
            <person name="Schroeder S.G."/>
            <person name="Burgess S.C."/>
            <person name="Diehl S.V."/>
        </authorList>
    </citation>
    <scope>NUCLEOTIDE SEQUENCE [LARGE SCALE GENOMIC DNA]</scope>
    <source>
        <strain evidence="1 2">TFFH 294</strain>
    </source>
</reference>